<evidence type="ECO:0000259" key="13">
    <source>
        <dbReference type="PROSITE" id="PS51198"/>
    </source>
</evidence>
<dbReference type="GO" id="GO:0006260">
    <property type="term" value="P:DNA replication"/>
    <property type="evidence" value="ECO:0007669"/>
    <property type="project" value="UniProtKB-UniRule"/>
</dbReference>
<evidence type="ECO:0000256" key="11">
    <source>
        <dbReference type="HAMAP-Rule" id="MF_01920"/>
    </source>
</evidence>
<evidence type="ECO:0000256" key="8">
    <source>
        <dbReference type="ARBA" id="ARBA00023235"/>
    </source>
</evidence>
<dbReference type="Gene3D" id="1.10.10.160">
    <property type="match status" value="1"/>
</dbReference>
<dbReference type="Proteomes" id="UP000528457">
    <property type="component" value="Unassembled WGS sequence"/>
</dbReference>
<keyword evidence="3 11" id="KW-0547">Nucleotide-binding</keyword>
<evidence type="ECO:0000313" key="15">
    <source>
        <dbReference type="EMBL" id="MBB6519978.1"/>
    </source>
</evidence>
<keyword evidence="4 11" id="KW-0378">Hydrolase</keyword>
<dbReference type="InterPro" id="IPR000212">
    <property type="entry name" value="DNA_helicase_UvrD/REP"/>
</dbReference>
<keyword evidence="6 11" id="KW-0067">ATP-binding</keyword>
<organism evidence="15 16">
    <name type="scientific">Pseudoteredinibacter isoporae</name>
    <dbReference type="NCBI Taxonomy" id="570281"/>
    <lineage>
        <taxon>Bacteria</taxon>
        <taxon>Pseudomonadati</taxon>
        <taxon>Pseudomonadota</taxon>
        <taxon>Gammaproteobacteria</taxon>
        <taxon>Cellvibrionales</taxon>
        <taxon>Cellvibrionaceae</taxon>
        <taxon>Pseudoteredinibacter</taxon>
    </lineage>
</organism>
<dbReference type="SUPFAM" id="SSF52540">
    <property type="entry name" value="P-loop containing nucleoside triphosphate hydrolases"/>
    <property type="match status" value="1"/>
</dbReference>
<proteinExistence type="inferred from homology"/>
<dbReference type="GO" id="GO:0005524">
    <property type="term" value="F:ATP binding"/>
    <property type="evidence" value="ECO:0007669"/>
    <property type="project" value="UniProtKB-UniRule"/>
</dbReference>
<feature type="domain" description="UvrD-like helicase ATP-binding" evidence="13">
    <location>
        <begin position="6"/>
        <end position="285"/>
    </location>
</feature>
<feature type="binding site" evidence="12">
    <location>
        <begin position="27"/>
        <end position="34"/>
    </location>
    <ligand>
        <name>ATP</name>
        <dbReference type="ChEBI" id="CHEBI:30616"/>
    </ligand>
</feature>
<dbReference type="GO" id="GO:0043138">
    <property type="term" value="F:3'-5' DNA helicase activity"/>
    <property type="evidence" value="ECO:0007669"/>
    <property type="project" value="UniProtKB-UniRule"/>
</dbReference>
<dbReference type="GO" id="GO:0005829">
    <property type="term" value="C:cytosol"/>
    <property type="evidence" value="ECO:0007669"/>
    <property type="project" value="TreeGrafter"/>
</dbReference>
<name>A0A7X0MU75_9GAMM</name>
<evidence type="ECO:0000256" key="10">
    <source>
        <dbReference type="ARBA" id="ARBA00048988"/>
    </source>
</evidence>
<comment type="catalytic activity">
    <reaction evidence="10 11">
        <text>ATP + H2O = ADP + phosphate + H(+)</text>
        <dbReference type="Rhea" id="RHEA:13065"/>
        <dbReference type="ChEBI" id="CHEBI:15377"/>
        <dbReference type="ChEBI" id="CHEBI:15378"/>
        <dbReference type="ChEBI" id="CHEBI:30616"/>
        <dbReference type="ChEBI" id="CHEBI:43474"/>
        <dbReference type="ChEBI" id="CHEBI:456216"/>
        <dbReference type="EC" id="5.6.2.4"/>
    </reaction>
</comment>
<dbReference type="Gene3D" id="1.10.486.10">
    <property type="entry name" value="PCRA, domain 4"/>
    <property type="match status" value="1"/>
</dbReference>
<dbReference type="InterPro" id="IPR013986">
    <property type="entry name" value="DExx_box_DNA_helicase_dom_sf"/>
</dbReference>
<evidence type="ECO:0000313" key="16">
    <source>
        <dbReference type="Proteomes" id="UP000528457"/>
    </source>
</evidence>
<evidence type="ECO:0000256" key="2">
    <source>
        <dbReference type="ARBA" id="ARBA00022705"/>
    </source>
</evidence>
<evidence type="ECO:0000256" key="5">
    <source>
        <dbReference type="ARBA" id="ARBA00022806"/>
    </source>
</evidence>
<evidence type="ECO:0000256" key="4">
    <source>
        <dbReference type="ARBA" id="ARBA00022801"/>
    </source>
</evidence>
<keyword evidence="8 11" id="KW-0413">Isomerase</keyword>
<dbReference type="HAMAP" id="MF_01920">
    <property type="entry name" value="Helicase_Rep"/>
    <property type="match status" value="1"/>
</dbReference>
<dbReference type="GO" id="GO:0003697">
    <property type="term" value="F:single-stranded DNA binding"/>
    <property type="evidence" value="ECO:0007669"/>
    <property type="project" value="UniProtKB-UniRule"/>
</dbReference>
<comment type="catalytic activity">
    <reaction evidence="9 11">
        <text>Couples ATP hydrolysis with the unwinding of duplex DNA by translocating in the 3'-5' direction.</text>
        <dbReference type="EC" id="5.6.2.4"/>
    </reaction>
</comment>
<feature type="domain" description="UvrD-like helicase C-terminal" evidence="14">
    <location>
        <begin position="286"/>
        <end position="573"/>
    </location>
</feature>
<evidence type="ECO:0000259" key="14">
    <source>
        <dbReference type="PROSITE" id="PS51217"/>
    </source>
</evidence>
<dbReference type="CDD" id="cd17932">
    <property type="entry name" value="DEXQc_UvrD"/>
    <property type="match status" value="1"/>
</dbReference>
<dbReference type="InterPro" id="IPR014017">
    <property type="entry name" value="DNA_helicase_UvrD-like_C"/>
</dbReference>
<dbReference type="GO" id="GO:0000725">
    <property type="term" value="P:recombinational repair"/>
    <property type="evidence" value="ECO:0007669"/>
    <property type="project" value="TreeGrafter"/>
</dbReference>
<comment type="subunit">
    <text evidence="11">Homodimer.</text>
</comment>
<dbReference type="Pfam" id="PF13361">
    <property type="entry name" value="UvrD_C"/>
    <property type="match status" value="1"/>
</dbReference>
<evidence type="ECO:0000256" key="6">
    <source>
        <dbReference type="ARBA" id="ARBA00022840"/>
    </source>
</evidence>
<dbReference type="GO" id="GO:0016787">
    <property type="term" value="F:hydrolase activity"/>
    <property type="evidence" value="ECO:0007669"/>
    <property type="project" value="UniProtKB-UniRule"/>
</dbReference>
<reference evidence="15 16" key="1">
    <citation type="submission" date="2020-08" db="EMBL/GenBank/DDBJ databases">
        <title>Genomic Encyclopedia of Type Strains, Phase IV (KMG-IV): sequencing the most valuable type-strain genomes for metagenomic binning, comparative biology and taxonomic classification.</title>
        <authorList>
            <person name="Goeker M."/>
        </authorList>
    </citation>
    <scope>NUCLEOTIDE SEQUENCE [LARGE SCALE GENOMIC DNA]</scope>
    <source>
        <strain evidence="15 16">DSM 22368</strain>
    </source>
</reference>
<keyword evidence="7 11" id="KW-0238">DNA-binding</keyword>
<dbReference type="PANTHER" id="PTHR11070">
    <property type="entry name" value="UVRD / RECB / PCRA DNA HELICASE FAMILY MEMBER"/>
    <property type="match status" value="1"/>
</dbReference>
<evidence type="ECO:0000256" key="12">
    <source>
        <dbReference type="PROSITE-ProRule" id="PRU00560"/>
    </source>
</evidence>
<dbReference type="PROSITE" id="PS51217">
    <property type="entry name" value="UVRD_HELICASE_CTER"/>
    <property type="match status" value="1"/>
</dbReference>
<dbReference type="InterPro" id="IPR014016">
    <property type="entry name" value="UvrD-like_ATP-bd"/>
</dbReference>
<dbReference type="CDD" id="cd18807">
    <property type="entry name" value="SF1_C_UvrD"/>
    <property type="match status" value="1"/>
</dbReference>
<evidence type="ECO:0000256" key="3">
    <source>
        <dbReference type="ARBA" id="ARBA00022741"/>
    </source>
</evidence>
<keyword evidence="5 11" id="KW-0347">Helicase</keyword>
<dbReference type="PROSITE" id="PS51198">
    <property type="entry name" value="UVRD_HELICASE_ATP_BIND"/>
    <property type="match status" value="1"/>
</dbReference>
<evidence type="ECO:0000256" key="7">
    <source>
        <dbReference type="ARBA" id="ARBA00023125"/>
    </source>
</evidence>
<dbReference type="NCBIfam" id="TIGR01074">
    <property type="entry name" value="rep"/>
    <property type="match status" value="1"/>
</dbReference>
<keyword evidence="16" id="KW-1185">Reference proteome</keyword>
<comment type="similarity">
    <text evidence="1 11">Belongs to the helicase family. UvrD subfamily.</text>
</comment>
<accession>A0A7X0MU75</accession>
<dbReference type="AlphaFoldDB" id="A0A7X0MU75"/>
<dbReference type="Pfam" id="PF00580">
    <property type="entry name" value="UvrD-helicase"/>
    <property type="match status" value="1"/>
</dbReference>
<dbReference type="Gene3D" id="3.40.50.300">
    <property type="entry name" value="P-loop containing nucleotide triphosphate hydrolases"/>
    <property type="match status" value="2"/>
</dbReference>
<dbReference type="PANTHER" id="PTHR11070:SF64">
    <property type="entry name" value="ATP-DEPENDENT DNA HELICASE REP"/>
    <property type="match status" value="1"/>
</dbReference>
<dbReference type="InterPro" id="IPR027417">
    <property type="entry name" value="P-loop_NTPase"/>
</dbReference>
<dbReference type="InterPro" id="IPR005752">
    <property type="entry name" value="Helicase_Rep"/>
</dbReference>
<comment type="caution">
    <text evidence="15">The sequence shown here is derived from an EMBL/GenBank/DDBJ whole genome shotgun (WGS) entry which is preliminary data.</text>
</comment>
<dbReference type="EC" id="5.6.2.4" evidence="11"/>
<evidence type="ECO:0000256" key="9">
    <source>
        <dbReference type="ARBA" id="ARBA00034617"/>
    </source>
</evidence>
<feature type="binding site" evidence="11">
    <location>
        <position position="283"/>
    </location>
    <ligand>
        <name>ATP</name>
        <dbReference type="ChEBI" id="CHEBI:30616"/>
    </ligand>
</feature>
<comment type="function">
    <text evidence="11">Rep helicase is a single-stranded DNA-dependent ATPase involved in DNA replication; it can initiate unwinding at a nick in the DNA. It binds to the single-stranded DNA and acts in a progressive fashion along the DNA in the 3' to 5' direction.</text>
</comment>
<dbReference type="InParanoid" id="A0A7X0MU75"/>
<sequence length="677" mass="77911">MSHLIQHLNPRQKEAVLYIDGPTLVLAGAGSGKTSVITRKIAYLIEECGMAARNIAALTFTNKAAREMKERVSGLLAKGAGRGLTVSTFHNLGLNIIRQECKTLGYKPGFSIFDAEDSRTLLKDLMLKEGDIDSDHLDMVQNQISNWKNDLVIPAHAKSKAQNKGEEFIAYVYERYTQALKAYNALDFDDLILIPVQLFHNEPEILKRWQKKIRYLLVDEYQDTNSSQYLLVKQIVGDRGKLTVVGDDDQSIYAWRGARPENMSMLRQDYPNLHLIKLEQNYRSTQRILKTANYLIAHNPHEFDKALWSDKSYGEPIRIIRCGNEELECERVANEIITQRLQRQIHFKDFAILYRGNHQARLMEIKLQQHQIPYAMSGGTSFFSRTEIKDIMAYLKLLVNPDDDNAFLRIVNTPRRQIGTSTLEALGRYAGERHISLFAAVDEMGLAREIPKQTLARLLRFREWVLHIGHLAETGNPINALREMVTDIDYEGWLVQNASSPKVGEKRMENVWYLIDSIRNLLERQQTEDDLDERDIGLEAALNKLILRDMLERNEEEEEMDQVQMMTLHASKGLEFPHVFMLGFEEDILPHRTSIEEDNVEEERRLCYVGITRAQKTLSITMAAKRKQYGEIIDTSNSRFLEELPEEEIETEGFGDHCPVRNEQKGRMTLDSLLADL</sequence>
<gene>
    <name evidence="11" type="primary">rep</name>
    <name evidence="15" type="ORF">HNR48_000256</name>
</gene>
<evidence type="ECO:0000256" key="1">
    <source>
        <dbReference type="ARBA" id="ARBA00009922"/>
    </source>
</evidence>
<dbReference type="FunCoup" id="A0A7X0MU75">
    <property type="interactions" value="191"/>
</dbReference>
<dbReference type="EMBL" id="JACHHT010000001">
    <property type="protein sequence ID" value="MBB6519978.1"/>
    <property type="molecule type" value="Genomic_DNA"/>
</dbReference>
<keyword evidence="2 11" id="KW-0235">DNA replication</keyword>
<protein>
    <recommendedName>
        <fullName evidence="11">ATP-dependent DNA helicase Rep</fullName>
        <ecNumber evidence="11">5.6.2.4</ecNumber>
    </recommendedName>
    <alternativeName>
        <fullName evidence="11">DNA 3'-5' helicase Rep</fullName>
    </alternativeName>
</protein>